<accession>A0A9P3LFX4</accession>
<dbReference type="OrthoDB" id="2841294at2759"/>
<gene>
    <name evidence="2" type="ORF">PsYK624_093070</name>
</gene>
<keyword evidence="3" id="KW-1185">Reference proteome</keyword>
<organism evidence="2 3">
    <name type="scientific">Phanerochaete sordida</name>
    <dbReference type="NCBI Taxonomy" id="48140"/>
    <lineage>
        <taxon>Eukaryota</taxon>
        <taxon>Fungi</taxon>
        <taxon>Dikarya</taxon>
        <taxon>Basidiomycota</taxon>
        <taxon>Agaricomycotina</taxon>
        <taxon>Agaricomycetes</taxon>
        <taxon>Polyporales</taxon>
        <taxon>Phanerochaetaceae</taxon>
        <taxon>Phanerochaete</taxon>
    </lineage>
</organism>
<sequence length="148" mass="15213">MKYFAVVAALAASALAQTIAIASPAANSTVYPGQWLTVEVDKPNSLSASIEVALVLSMAPCPPAGCTDPSYDPAARLGAILYNGPFSPVLHPEASGRPPYEDFSVQVPSAFVVGEQVALIATHAAMIGAGPEPFMETKFVPLTVVSGP</sequence>
<dbReference type="Proteomes" id="UP000703269">
    <property type="component" value="Unassembled WGS sequence"/>
</dbReference>
<protein>
    <submittedName>
        <fullName evidence="2">Uncharacterized protein</fullName>
    </submittedName>
</protein>
<dbReference type="EMBL" id="BPQB01000030">
    <property type="protein sequence ID" value="GJE93148.1"/>
    <property type="molecule type" value="Genomic_DNA"/>
</dbReference>
<name>A0A9P3LFX4_9APHY</name>
<keyword evidence="1" id="KW-0732">Signal</keyword>
<dbReference type="Pfam" id="PF19271">
    <property type="entry name" value="Nis1"/>
    <property type="match status" value="1"/>
</dbReference>
<feature type="chain" id="PRO_5040378573" evidence="1">
    <location>
        <begin position="17"/>
        <end position="148"/>
    </location>
</feature>
<dbReference type="InterPro" id="IPR045469">
    <property type="entry name" value="Nis1"/>
</dbReference>
<feature type="signal peptide" evidence="1">
    <location>
        <begin position="1"/>
        <end position="16"/>
    </location>
</feature>
<comment type="caution">
    <text evidence="2">The sequence shown here is derived from an EMBL/GenBank/DDBJ whole genome shotgun (WGS) entry which is preliminary data.</text>
</comment>
<evidence type="ECO:0000313" key="3">
    <source>
        <dbReference type="Proteomes" id="UP000703269"/>
    </source>
</evidence>
<proteinExistence type="predicted"/>
<evidence type="ECO:0000313" key="2">
    <source>
        <dbReference type="EMBL" id="GJE93148.1"/>
    </source>
</evidence>
<evidence type="ECO:0000256" key="1">
    <source>
        <dbReference type="SAM" id="SignalP"/>
    </source>
</evidence>
<reference evidence="2 3" key="1">
    <citation type="submission" date="2021-08" db="EMBL/GenBank/DDBJ databases">
        <title>Draft Genome Sequence of Phanerochaete sordida strain YK-624.</title>
        <authorList>
            <person name="Mori T."/>
            <person name="Dohra H."/>
            <person name="Suzuki T."/>
            <person name="Kawagishi H."/>
            <person name="Hirai H."/>
        </authorList>
    </citation>
    <scope>NUCLEOTIDE SEQUENCE [LARGE SCALE GENOMIC DNA]</scope>
    <source>
        <strain evidence="2 3">YK-624</strain>
    </source>
</reference>
<dbReference type="AlphaFoldDB" id="A0A9P3LFX4"/>